<organism evidence="6 7">
    <name type="scientific">candidate division MSBL1 archaeon SCGC-AAA259E17</name>
    <dbReference type="NCBI Taxonomy" id="1698263"/>
    <lineage>
        <taxon>Archaea</taxon>
        <taxon>Methanobacteriati</taxon>
        <taxon>Methanobacteriota</taxon>
        <taxon>candidate division MSBL1</taxon>
    </lineage>
</organism>
<dbReference type="InterPro" id="IPR050377">
    <property type="entry name" value="Radical_SAM_PqqE_MftC-like"/>
</dbReference>
<dbReference type="SFLD" id="SFLDG01386">
    <property type="entry name" value="main_SPASM_domain-containing"/>
    <property type="match status" value="1"/>
</dbReference>
<evidence type="ECO:0000313" key="7">
    <source>
        <dbReference type="Proteomes" id="UP000070373"/>
    </source>
</evidence>
<sequence length="334" mass="38297">MEKRKGLGMEEPTSLKATKRVKIPTGFKCNAQCKYCYYIDRLDMENPSKEYVKTLLAYAKEHGIRDVDFSGGESTIRGDLPDLISSARKLGFRNRCVITNGIRLANGEYMEELVNAGLNEILFSIEGSRAEIHDSLTRVPGSFNKVVESIRNAKKLGIRFRTNTTVTKENVKDLPELAKFLREIRPAAVNFIKFNPWSDAAPHIEKLGARYGEVAKYAKRAIDLLEGVIGLVNVRYIPFCFMEGYEKHVCNFSQLKYDPDEWLPWLRLRLEKGLGFKESLDYWLSTFTGAIKYLPFGDIETFSLDELLNGVVKEFDQEWYRKGETCEGCKYYPI</sequence>
<evidence type="ECO:0000256" key="3">
    <source>
        <dbReference type="ARBA" id="ARBA00023004"/>
    </source>
</evidence>
<dbReference type="GO" id="GO:0003824">
    <property type="term" value="F:catalytic activity"/>
    <property type="evidence" value="ECO:0007669"/>
    <property type="project" value="InterPro"/>
</dbReference>
<feature type="non-terminal residue" evidence="6">
    <location>
        <position position="334"/>
    </location>
</feature>
<dbReference type="CDD" id="cd01335">
    <property type="entry name" value="Radical_SAM"/>
    <property type="match status" value="1"/>
</dbReference>
<dbReference type="PROSITE" id="PS51918">
    <property type="entry name" value="RADICAL_SAM"/>
    <property type="match status" value="1"/>
</dbReference>
<dbReference type="InterPro" id="IPR006638">
    <property type="entry name" value="Elp3/MiaA/NifB-like_rSAM"/>
</dbReference>
<dbReference type="InterPro" id="IPR058240">
    <property type="entry name" value="rSAM_sf"/>
</dbReference>
<keyword evidence="7" id="KW-1185">Reference proteome</keyword>
<dbReference type="GO" id="GO:0046872">
    <property type="term" value="F:metal ion binding"/>
    <property type="evidence" value="ECO:0007669"/>
    <property type="project" value="UniProtKB-KW"/>
</dbReference>
<dbReference type="InterPro" id="IPR007197">
    <property type="entry name" value="rSAM"/>
</dbReference>
<dbReference type="InterPro" id="IPR013785">
    <property type="entry name" value="Aldolase_TIM"/>
</dbReference>
<keyword evidence="1" id="KW-0949">S-adenosyl-L-methionine</keyword>
<accession>A0A133UAS3</accession>
<dbReference type="PANTHER" id="PTHR11228">
    <property type="entry name" value="RADICAL SAM DOMAIN PROTEIN"/>
    <property type="match status" value="1"/>
</dbReference>
<dbReference type="Pfam" id="PF04055">
    <property type="entry name" value="Radical_SAM"/>
    <property type="match status" value="1"/>
</dbReference>
<dbReference type="SFLD" id="SFLDS00029">
    <property type="entry name" value="Radical_SAM"/>
    <property type="match status" value="1"/>
</dbReference>
<protein>
    <recommendedName>
        <fullName evidence="5">Radical SAM core domain-containing protein</fullName>
    </recommendedName>
</protein>
<evidence type="ECO:0000256" key="4">
    <source>
        <dbReference type="ARBA" id="ARBA00023014"/>
    </source>
</evidence>
<evidence type="ECO:0000256" key="1">
    <source>
        <dbReference type="ARBA" id="ARBA00022691"/>
    </source>
</evidence>
<dbReference type="Proteomes" id="UP000070373">
    <property type="component" value="Unassembled WGS sequence"/>
</dbReference>
<keyword evidence="3" id="KW-0408">Iron</keyword>
<dbReference type="GO" id="GO:0051539">
    <property type="term" value="F:4 iron, 4 sulfur cluster binding"/>
    <property type="evidence" value="ECO:0007669"/>
    <property type="project" value="UniProtKB-KW"/>
</dbReference>
<dbReference type="EMBL" id="LHXN01000117">
    <property type="protein sequence ID" value="KXA91259.1"/>
    <property type="molecule type" value="Genomic_DNA"/>
</dbReference>
<dbReference type="PANTHER" id="PTHR11228:SF7">
    <property type="entry name" value="PQQA PEPTIDE CYCLASE"/>
    <property type="match status" value="1"/>
</dbReference>
<evidence type="ECO:0000259" key="5">
    <source>
        <dbReference type="PROSITE" id="PS51918"/>
    </source>
</evidence>
<dbReference type="SUPFAM" id="SSF102114">
    <property type="entry name" value="Radical SAM enzymes"/>
    <property type="match status" value="1"/>
</dbReference>
<comment type="caution">
    <text evidence="6">The sequence shown here is derived from an EMBL/GenBank/DDBJ whole genome shotgun (WGS) entry which is preliminary data.</text>
</comment>
<gene>
    <name evidence="6" type="ORF">AKJ64_04835</name>
</gene>
<proteinExistence type="predicted"/>
<reference evidence="6 7" key="1">
    <citation type="journal article" date="2016" name="Sci. Rep.">
        <title>Metabolic traits of an uncultured archaeal lineage -MSBL1- from brine pools of the Red Sea.</title>
        <authorList>
            <person name="Mwirichia R."/>
            <person name="Alam I."/>
            <person name="Rashid M."/>
            <person name="Vinu M."/>
            <person name="Ba-Alawi W."/>
            <person name="Anthony Kamau A."/>
            <person name="Kamanda Ngugi D."/>
            <person name="Goker M."/>
            <person name="Klenk H.P."/>
            <person name="Bajic V."/>
            <person name="Stingl U."/>
        </authorList>
    </citation>
    <scope>NUCLEOTIDE SEQUENCE [LARGE SCALE GENOMIC DNA]</scope>
    <source>
        <strain evidence="6">SCGC-AAA259E17</strain>
    </source>
</reference>
<keyword evidence="2" id="KW-0479">Metal-binding</keyword>
<name>A0A133UAS3_9EURY</name>
<dbReference type="AlphaFoldDB" id="A0A133UAS3"/>
<keyword evidence="4" id="KW-0411">Iron-sulfur</keyword>
<feature type="domain" description="Radical SAM core" evidence="5">
    <location>
        <begin position="13"/>
        <end position="235"/>
    </location>
</feature>
<dbReference type="Gene3D" id="3.20.20.70">
    <property type="entry name" value="Aldolase class I"/>
    <property type="match status" value="1"/>
</dbReference>
<dbReference type="SFLD" id="SFLDG01067">
    <property type="entry name" value="SPASM/twitch_domain_containing"/>
    <property type="match status" value="1"/>
</dbReference>
<dbReference type="SMART" id="SM00729">
    <property type="entry name" value="Elp3"/>
    <property type="match status" value="1"/>
</dbReference>
<evidence type="ECO:0000256" key="2">
    <source>
        <dbReference type="ARBA" id="ARBA00022723"/>
    </source>
</evidence>
<evidence type="ECO:0000313" key="6">
    <source>
        <dbReference type="EMBL" id="KXA91259.1"/>
    </source>
</evidence>